<feature type="compositionally biased region" description="Basic and acidic residues" evidence="2">
    <location>
        <begin position="281"/>
        <end position="292"/>
    </location>
</feature>
<keyword evidence="4" id="KW-1185">Reference proteome</keyword>
<organism evidence="3 4">
    <name type="scientific">Exidia glandulosa HHB12029</name>
    <dbReference type="NCBI Taxonomy" id="1314781"/>
    <lineage>
        <taxon>Eukaryota</taxon>
        <taxon>Fungi</taxon>
        <taxon>Dikarya</taxon>
        <taxon>Basidiomycota</taxon>
        <taxon>Agaricomycotina</taxon>
        <taxon>Agaricomycetes</taxon>
        <taxon>Auriculariales</taxon>
        <taxon>Exidiaceae</taxon>
        <taxon>Exidia</taxon>
    </lineage>
</organism>
<reference evidence="3 4" key="1">
    <citation type="journal article" date="2016" name="Mol. Biol. Evol.">
        <title>Comparative Genomics of Early-Diverging Mushroom-Forming Fungi Provides Insights into the Origins of Lignocellulose Decay Capabilities.</title>
        <authorList>
            <person name="Nagy L.G."/>
            <person name="Riley R."/>
            <person name="Tritt A."/>
            <person name="Adam C."/>
            <person name="Daum C."/>
            <person name="Floudas D."/>
            <person name="Sun H."/>
            <person name="Yadav J.S."/>
            <person name="Pangilinan J."/>
            <person name="Larsson K.H."/>
            <person name="Matsuura K."/>
            <person name="Barry K."/>
            <person name="Labutti K."/>
            <person name="Kuo R."/>
            <person name="Ohm R.A."/>
            <person name="Bhattacharya S.S."/>
            <person name="Shirouzu T."/>
            <person name="Yoshinaga Y."/>
            <person name="Martin F.M."/>
            <person name="Grigoriev I.V."/>
            <person name="Hibbett D.S."/>
        </authorList>
    </citation>
    <scope>NUCLEOTIDE SEQUENCE [LARGE SCALE GENOMIC DNA]</scope>
    <source>
        <strain evidence="3 4">HHB12029</strain>
    </source>
</reference>
<dbReference type="PANTHER" id="PTHR12232:SF0">
    <property type="entry name" value="THIOREDOXIN DOMAIN-CONTAINING PROTEIN"/>
    <property type="match status" value="1"/>
</dbReference>
<dbReference type="OrthoDB" id="9932926at2759"/>
<dbReference type="InterPro" id="IPR036249">
    <property type="entry name" value="Thioredoxin-like_sf"/>
</dbReference>
<gene>
    <name evidence="3" type="ORF">EXIGLDRAFT_602222</name>
</gene>
<comment type="similarity">
    <text evidence="1">Belongs to the SH3BGR family.</text>
</comment>
<evidence type="ECO:0000256" key="1">
    <source>
        <dbReference type="ARBA" id="ARBA00007764"/>
    </source>
</evidence>
<sequence length="292" mass="31158">MPSPPIQVFLTTIASQPALRQRQEYVLRILQVKKIPFTSYDLASDEDAKKLWRRKAPLDKQQLPGIIVGGRFPGTFSEFEDAVEHDELDIFLRLKEDYDADLDGAVAPQAPVGVPGAHSPSQVTPQHKPSFAPQPSPLAKKVRKGEPELDAGEQLDDRSLAGVKVTQDDLLQLVADLGLGGADADDLVKGLSFDSKPASEPASTPTPAPKTDEPAAEATPAAGPTETLTDAPTEAVEATKAETTEHDNEHPTLPEETAEPPKTPVKADSAPTEATAEDGDGEKTIETPSKEV</sequence>
<protein>
    <recommendedName>
        <fullName evidence="5">SH3 domain-binding glutamic acid-rich protein</fullName>
    </recommendedName>
</protein>
<dbReference type="AlphaFoldDB" id="A0A165PD33"/>
<evidence type="ECO:0008006" key="5">
    <source>
        <dbReference type="Google" id="ProtNLM"/>
    </source>
</evidence>
<dbReference type="InterPro" id="IPR006993">
    <property type="entry name" value="Glut_rich_SH3-bd"/>
</dbReference>
<dbReference type="PANTHER" id="PTHR12232">
    <property type="entry name" value="SH3 DOMAIN-BINDING GLUTAMIC ACID-RICH-LIKE PROTEIN"/>
    <property type="match status" value="1"/>
</dbReference>
<dbReference type="InterPro" id="IPR051033">
    <property type="entry name" value="SH3BGR"/>
</dbReference>
<dbReference type="InParanoid" id="A0A165PD33"/>
<dbReference type="Proteomes" id="UP000077266">
    <property type="component" value="Unassembled WGS sequence"/>
</dbReference>
<evidence type="ECO:0000313" key="4">
    <source>
        <dbReference type="Proteomes" id="UP000077266"/>
    </source>
</evidence>
<dbReference type="SUPFAM" id="SSF52833">
    <property type="entry name" value="Thioredoxin-like"/>
    <property type="match status" value="1"/>
</dbReference>
<evidence type="ECO:0000256" key="2">
    <source>
        <dbReference type="SAM" id="MobiDB-lite"/>
    </source>
</evidence>
<evidence type="ECO:0000313" key="3">
    <source>
        <dbReference type="EMBL" id="KZW01997.1"/>
    </source>
</evidence>
<feature type="compositionally biased region" description="Low complexity" evidence="2">
    <location>
        <begin position="216"/>
        <end position="236"/>
    </location>
</feature>
<feature type="region of interest" description="Disordered" evidence="2">
    <location>
        <begin position="191"/>
        <end position="292"/>
    </location>
</feature>
<feature type="compositionally biased region" description="Basic and acidic residues" evidence="2">
    <location>
        <begin position="237"/>
        <end position="253"/>
    </location>
</feature>
<dbReference type="GO" id="GO:0005737">
    <property type="term" value="C:cytoplasm"/>
    <property type="evidence" value="ECO:0007669"/>
    <property type="project" value="TreeGrafter"/>
</dbReference>
<name>A0A165PD33_EXIGL</name>
<feature type="compositionally biased region" description="Low complexity" evidence="2">
    <location>
        <begin position="195"/>
        <end position="205"/>
    </location>
</feature>
<accession>A0A165PD33</accession>
<proteinExistence type="inferred from homology"/>
<dbReference type="STRING" id="1314781.A0A165PD33"/>
<dbReference type="Pfam" id="PF04908">
    <property type="entry name" value="SH3BGR"/>
    <property type="match status" value="1"/>
</dbReference>
<feature type="region of interest" description="Disordered" evidence="2">
    <location>
        <begin position="110"/>
        <end position="155"/>
    </location>
</feature>
<dbReference type="EMBL" id="KV425890">
    <property type="protein sequence ID" value="KZW01997.1"/>
    <property type="molecule type" value="Genomic_DNA"/>
</dbReference>
<dbReference type="Gene3D" id="3.40.30.10">
    <property type="entry name" value="Glutaredoxin"/>
    <property type="match status" value="1"/>
</dbReference>